<feature type="region of interest" description="Disordered" evidence="1">
    <location>
        <begin position="1"/>
        <end position="39"/>
    </location>
</feature>
<dbReference type="EMBL" id="AJGH01000069">
    <property type="protein sequence ID" value="EIC95712.1"/>
    <property type="molecule type" value="Genomic_DNA"/>
</dbReference>
<dbReference type="Proteomes" id="UP000005039">
    <property type="component" value="Unassembled WGS sequence"/>
</dbReference>
<evidence type="ECO:0000313" key="3">
    <source>
        <dbReference type="Proteomes" id="UP000005039"/>
    </source>
</evidence>
<protein>
    <submittedName>
        <fullName evidence="2">Uncharacterized protein</fullName>
    </submittedName>
</protein>
<accession>I0R7Q4</accession>
<feature type="compositionally biased region" description="Basic residues" evidence="1">
    <location>
        <begin position="28"/>
        <end position="39"/>
    </location>
</feature>
<evidence type="ECO:0000256" key="1">
    <source>
        <dbReference type="SAM" id="MobiDB-lite"/>
    </source>
</evidence>
<feature type="compositionally biased region" description="Basic and acidic residues" evidence="1">
    <location>
        <begin position="1"/>
        <end position="11"/>
    </location>
</feature>
<proteinExistence type="predicted"/>
<organism evidence="2 3">
    <name type="scientific">Lachnoanaerobaculum saburreum F0468</name>
    <dbReference type="NCBI Taxonomy" id="1095750"/>
    <lineage>
        <taxon>Bacteria</taxon>
        <taxon>Bacillati</taxon>
        <taxon>Bacillota</taxon>
        <taxon>Clostridia</taxon>
        <taxon>Lachnospirales</taxon>
        <taxon>Lachnospiraceae</taxon>
        <taxon>Lachnoanaerobaculum</taxon>
    </lineage>
</organism>
<reference evidence="2 3" key="1">
    <citation type="submission" date="2012-03" db="EMBL/GenBank/DDBJ databases">
        <authorList>
            <person name="Durkin A.S."/>
            <person name="McCorrison J."/>
            <person name="Torralba M."/>
            <person name="Gillis M."/>
            <person name="Methe B."/>
            <person name="Sutton G."/>
            <person name="Nelson K.E."/>
        </authorList>
    </citation>
    <scope>NUCLEOTIDE SEQUENCE [LARGE SCALE GENOMIC DNA]</scope>
    <source>
        <strain evidence="2 3">F0468</strain>
    </source>
</reference>
<comment type="caution">
    <text evidence="2">The sequence shown here is derived from an EMBL/GenBank/DDBJ whole genome shotgun (WGS) entry which is preliminary data.</text>
</comment>
<dbReference type="AlphaFoldDB" id="I0R7Q4"/>
<name>I0R7Q4_9FIRM</name>
<dbReference type="PATRIC" id="fig|1095750.3.peg.1481"/>
<evidence type="ECO:0000313" key="2">
    <source>
        <dbReference type="EMBL" id="EIC95712.1"/>
    </source>
</evidence>
<sequence>MGEDMKPERSAGVDLKGSIPSRQVQGHYIKRVGGKHYVK</sequence>
<gene>
    <name evidence="2" type="ORF">HMPREF9970_2263</name>
</gene>
<keyword evidence="3" id="KW-1185">Reference proteome</keyword>